<dbReference type="NCBIfam" id="NF003314">
    <property type="entry name" value="PRK04322.1"/>
    <property type="match status" value="1"/>
</dbReference>
<evidence type="ECO:0000313" key="6">
    <source>
        <dbReference type="EMBL" id="NOV46558.1"/>
    </source>
</evidence>
<dbReference type="InterPro" id="IPR023476">
    <property type="entry name" value="Pep_tRNA_hydro_II_dom_sf"/>
</dbReference>
<dbReference type="PANTHER" id="PTHR12649:SF11">
    <property type="entry name" value="PEPTIDYL-TRNA HYDROLASE 2, MITOCHONDRIAL"/>
    <property type="match status" value="1"/>
</dbReference>
<dbReference type="SUPFAM" id="SSF102462">
    <property type="entry name" value="Peptidyl-tRNA hydrolase II"/>
    <property type="match status" value="1"/>
</dbReference>
<evidence type="ECO:0000256" key="5">
    <source>
        <dbReference type="SAM" id="Phobius"/>
    </source>
</evidence>
<dbReference type="CDD" id="cd02430">
    <property type="entry name" value="PTH2"/>
    <property type="match status" value="1"/>
</dbReference>
<proteinExistence type="inferred from homology"/>
<comment type="similarity">
    <text evidence="3">Belongs to the PTH2 family.</text>
</comment>
<dbReference type="GO" id="GO:0005829">
    <property type="term" value="C:cytosol"/>
    <property type="evidence" value="ECO:0007669"/>
    <property type="project" value="TreeGrafter"/>
</dbReference>
<sequence>MISMLDTSFATGLSVGLAVGYLFNLIQKRLTITRLGDNSNDADVTDMESDGEYKMVLLVRMDLKMGKGKVASQCAHAAVGAYQQCRRKDPKSLRIWESTGQAKIALKVDTEESMLEILQKAKNYGLVTSLVRDAGRTQISPNTKTVLAVGPGPKSVIDHITGHLKLF</sequence>
<keyword evidence="5" id="KW-0812">Transmembrane</keyword>
<keyword evidence="5" id="KW-1133">Transmembrane helix</keyword>
<evidence type="ECO:0000256" key="3">
    <source>
        <dbReference type="ARBA" id="ARBA00038050"/>
    </source>
</evidence>
<organism evidence="6">
    <name type="scientific">Xenopsylla cheopis</name>
    <name type="common">Oriental rat flea</name>
    <name type="synonym">Pulex cheopis</name>
    <dbReference type="NCBI Taxonomy" id="163159"/>
    <lineage>
        <taxon>Eukaryota</taxon>
        <taxon>Metazoa</taxon>
        <taxon>Ecdysozoa</taxon>
        <taxon>Arthropoda</taxon>
        <taxon>Hexapoda</taxon>
        <taxon>Insecta</taxon>
        <taxon>Pterygota</taxon>
        <taxon>Neoptera</taxon>
        <taxon>Endopterygota</taxon>
        <taxon>Siphonaptera</taxon>
        <taxon>Pulicidae</taxon>
        <taxon>Xenopsyllinae</taxon>
        <taxon>Xenopsylla</taxon>
    </lineage>
</organism>
<dbReference type="EMBL" id="GIIL01002832">
    <property type="protein sequence ID" value="NOV46558.1"/>
    <property type="molecule type" value="Transcribed_RNA"/>
</dbReference>
<dbReference type="GO" id="GO:0004045">
    <property type="term" value="F:peptidyl-tRNA hydrolase activity"/>
    <property type="evidence" value="ECO:0007669"/>
    <property type="project" value="UniProtKB-EC"/>
</dbReference>
<protein>
    <recommendedName>
        <fullName evidence="1">peptidyl-tRNA hydrolase</fullName>
        <ecNumber evidence="1">3.1.1.29</ecNumber>
    </recommendedName>
</protein>
<dbReference type="Pfam" id="PF01981">
    <property type="entry name" value="PTH2"/>
    <property type="match status" value="1"/>
</dbReference>
<name>A0A6M2DNH2_XENCH</name>
<evidence type="ECO:0000256" key="2">
    <source>
        <dbReference type="ARBA" id="ARBA00022801"/>
    </source>
</evidence>
<dbReference type="Gene3D" id="3.40.1490.10">
    <property type="entry name" value="Bit1"/>
    <property type="match status" value="1"/>
</dbReference>
<dbReference type="NCBIfam" id="TIGR00283">
    <property type="entry name" value="arch_pth2"/>
    <property type="match status" value="1"/>
</dbReference>
<dbReference type="EC" id="3.1.1.29" evidence="1"/>
<evidence type="ECO:0000256" key="1">
    <source>
        <dbReference type="ARBA" id="ARBA00013260"/>
    </source>
</evidence>
<dbReference type="PANTHER" id="PTHR12649">
    <property type="entry name" value="PEPTIDYL-TRNA HYDROLASE 2"/>
    <property type="match status" value="1"/>
</dbReference>
<reference evidence="6" key="1">
    <citation type="submission" date="2020-03" db="EMBL/GenBank/DDBJ databases">
        <title>Transcriptomic Profiling of the Digestive Tract of the Rat Flea, Xenopsylla cheopis, Following Blood Feeding and Infection with Yersinia pestis.</title>
        <authorList>
            <person name="Bland D.M."/>
            <person name="Martens C.A."/>
            <person name="Virtaneva K."/>
            <person name="Kanakabandi K."/>
            <person name="Long D."/>
            <person name="Rosenke R."/>
            <person name="Saturday G.A."/>
            <person name="Hoyt F.H."/>
            <person name="Bruno D.P."/>
            <person name="Ribeiro J.M.C."/>
            <person name="Hinnebusch J."/>
        </authorList>
    </citation>
    <scope>NUCLEOTIDE SEQUENCE</scope>
</reference>
<dbReference type="FunFam" id="3.40.1490.10:FF:000001">
    <property type="entry name" value="Peptidyl-tRNA hydrolase 2"/>
    <property type="match status" value="1"/>
</dbReference>
<evidence type="ECO:0000256" key="4">
    <source>
        <dbReference type="ARBA" id="ARBA00048707"/>
    </source>
</evidence>
<dbReference type="AlphaFoldDB" id="A0A6M2DNH2"/>
<feature type="transmembrane region" description="Helical" evidence="5">
    <location>
        <begin position="6"/>
        <end position="26"/>
    </location>
</feature>
<comment type="catalytic activity">
    <reaction evidence="4">
        <text>an N-acyl-L-alpha-aminoacyl-tRNA + H2O = an N-acyl-L-amino acid + a tRNA + H(+)</text>
        <dbReference type="Rhea" id="RHEA:54448"/>
        <dbReference type="Rhea" id="RHEA-COMP:10123"/>
        <dbReference type="Rhea" id="RHEA-COMP:13883"/>
        <dbReference type="ChEBI" id="CHEBI:15377"/>
        <dbReference type="ChEBI" id="CHEBI:15378"/>
        <dbReference type="ChEBI" id="CHEBI:59874"/>
        <dbReference type="ChEBI" id="CHEBI:78442"/>
        <dbReference type="ChEBI" id="CHEBI:138191"/>
        <dbReference type="EC" id="3.1.1.29"/>
    </reaction>
</comment>
<accession>A0A6M2DNH2</accession>
<keyword evidence="2 6" id="KW-0378">Hydrolase</keyword>
<keyword evidence="5" id="KW-0472">Membrane</keyword>
<dbReference type="InterPro" id="IPR002833">
    <property type="entry name" value="PTH2"/>
</dbReference>